<keyword evidence="8" id="KW-0756">Sterol biosynthesis</keyword>
<keyword evidence="9" id="KW-0443">Lipid metabolism</keyword>
<feature type="non-terminal residue" evidence="14">
    <location>
        <position position="1"/>
    </location>
</feature>
<gene>
    <name evidence="14" type="ORF">g.6983</name>
</gene>
<organism evidence="14">
    <name type="scientific">Auxenochlorella protothecoides</name>
    <name type="common">Green microalga</name>
    <name type="synonym">Chlorella protothecoides</name>
    <dbReference type="NCBI Taxonomy" id="3075"/>
    <lineage>
        <taxon>Eukaryota</taxon>
        <taxon>Viridiplantae</taxon>
        <taxon>Chlorophyta</taxon>
        <taxon>core chlorophytes</taxon>
        <taxon>Trebouxiophyceae</taxon>
        <taxon>Chlorellales</taxon>
        <taxon>Chlorellaceae</taxon>
        <taxon>Auxenochlorella</taxon>
    </lineage>
</organism>
<keyword evidence="5" id="KW-0256">Endoplasmic reticulum</keyword>
<sequence>PNTFEPVKVLELKRHLKCEPAGDAAILCSWSGMPSVTALRRWLVFVALLRLLAVVIGFGSPDKLRTNLYNRKPFLVNDLQGRTFAVWTLTSSVLCLICARNPCVPSIYGATLASFAIALLHFLLELTVFGTLDWRGALQPGIVATVSVLWMGAGWNYYTSYAPRAEPTVSEEVTVTKDE</sequence>
<dbReference type="PANTHER" id="PTHR15451">
    <property type="entry name" value="ERGOSTEROL BIOSYNTHETIC PROTEIN 28-RELATED"/>
    <property type="match status" value="1"/>
</dbReference>
<dbReference type="GO" id="GO:0016126">
    <property type="term" value="P:sterol biosynthetic process"/>
    <property type="evidence" value="ECO:0007669"/>
    <property type="project" value="UniProtKB-KW"/>
</dbReference>
<evidence type="ECO:0000256" key="7">
    <source>
        <dbReference type="ARBA" id="ARBA00022989"/>
    </source>
</evidence>
<dbReference type="GO" id="GO:0005789">
    <property type="term" value="C:endoplasmic reticulum membrane"/>
    <property type="evidence" value="ECO:0007669"/>
    <property type="project" value="UniProtKB-SubCell"/>
</dbReference>
<keyword evidence="6" id="KW-0752">Steroid biosynthesis</keyword>
<keyword evidence="7 13" id="KW-1133">Transmembrane helix</keyword>
<reference evidence="14" key="1">
    <citation type="submission" date="2015-08" db="EMBL/GenBank/DDBJ databases">
        <authorList>
            <person name="Babu N.S."/>
            <person name="Beckwith C.J."/>
            <person name="Beseler K.G."/>
            <person name="Brison A."/>
            <person name="Carone J.V."/>
            <person name="Caskin T.P."/>
            <person name="Diamond M."/>
            <person name="Durham M.E."/>
            <person name="Foxe J.M."/>
            <person name="Go M."/>
            <person name="Henderson B.A."/>
            <person name="Jones I.B."/>
            <person name="McGettigan J.A."/>
            <person name="Micheletti S.J."/>
            <person name="Nasrallah M.E."/>
            <person name="Ortiz D."/>
            <person name="Piller C.R."/>
            <person name="Privatt S.R."/>
            <person name="Schneider S.L."/>
            <person name="Sharp S."/>
            <person name="Smith T.C."/>
            <person name="Stanton J.D."/>
            <person name="Ullery H.E."/>
            <person name="Wilson R.J."/>
            <person name="Serrano M.G."/>
            <person name="Buck G."/>
            <person name="Lee V."/>
            <person name="Wang Y."/>
            <person name="Carvalho R."/>
            <person name="Voegtly L."/>
            <person name="Shi R."/>
            <person name="Duckworth R."/>
            <person name="Johnson A."/>
            <person name="Loviza R."/>
            <person name="Walstead R."/>
            <person name="Shah Z."/>
            <person name="Kiflezghi M."/>
            <person name="Wade K."/>
            <person name="Ball S.L."/>
            <person name="Bradley K.W."/>
            <person name="Asai D.J."/>
            <person name="Bowman C.A."/>
            <person name="Russell D.A."/>
            <person name="Pope W.H."/>
            <person name="Jacobs-Sera D."/>
            <person name="Hendrix R.W."/>
            <person name="Hatfull G.F."/>
        </authorList>
    </citation>
    <scope>NUCLEOTIDE SEQUENCE</scope>
</reference>
<evidence type="ECO:0000256" key="8">
    <source>
        <dbReference type="ARBA" id="ARBA00023011"/>
    </source>
</evidence>
<keyword evidence="4 13" id="KW-0812">Transmembrane</keyword>
<dbReference type="Pfam" id="PF03694">
    <property type="entry name" value="Erg28"/>
    <property type="match status" value="1"/>
</dbReference>
<accession>A0A1D1ZW31</accession>
<feature type="transmembrane region" description="Helical" evidence="13">
    <location>
        <begin position="106"/>
        <end position="124"/>
    </location>
</feature>
<dbReference type="EMBL" id="GDKF01007667">
    <property type="protein sequence ID" value="JAT70955.1"/>
    <property type="molecule type" value="Transcribed_RNA"/>
</dbReference>
<protein>
    <recommendedName>
        <fullName evidence="15">Ergosterol biosynthetic protein 28</fullName>
    </recommendedName>
</protein>
<keyword evidence="10 13" id="KW-0472">Membrane</keyword>
<keyword evidence="11" id="KW-1207">Sterol metabolism</keyword>
<keyword evidence="3" id="KW-0444">Lipid biosynthesis</keyword>
<evidence type="ECO:0000256" key="10">
    <source>
        <dbReference type="ARBA" id="ARBA00023136"/>
    </source>
</evidence>
<evidence type="ECO:0000256" key="6">
    <source>
        <dbReference type="ARBA" id="ARBA00022955"/>
    </source>
</evidence>
<dbReference type="PANTHER" id="PTHR15451:SF19">
    <property type="entry name" value="ERGOSTEROL BIOSYNTHETIC PROTEIN 28 HOMOLOG"/>
    <property type="match status" value="1"/>
</dbReference>
<comment type="subcellular location">
    <subcellularLocation>
        <location evidence="1">Endoplasmic reticulum membrane</location>
        <topology evidence="1">Multi-pass membrane protein</topology>
    </subcellularLocation>
</comment>
<comment type="similarity">
    <text evidence="2">Belongs to the ERG28 family.</text>
</comment>
<evidence type="ECO:0000256" key="2">
    <source>
        <dbReference type="ARBA" id="ARBA00005377"/>
    </source>
</evidence>
<evidence type="ECO:0000256" key="4">
    <source>
        <dbReference type="ARBA" id="ARBA00022692"/>
    </source>
</evidence>
<feature type="transmembrane region" description="Helical" evidence="13">
    <location>
        <begin position="42"/>
        <end position="59"/>
    </location>
</feature>
<evidence type="ECO:0000256" key="13">
    <source>
        <dbReference type="SAM" id="Phobius"/>
    </source>
</evidence>
<name>A0A1D1ZW31_AUXPR</name>
<keyword evidence="12" id="KW-0753">Steroid metabolism</keyword>
<evidence type="ECO:0000256" key="1">
    <source>
        <dbReference type="ARBA" id="ARBA00004477"/>
    </source>
</evidence>
<evidence type="ECO:0000256" key="9">
    <source>
        <dbReference type="ARBA" id="ARBA00023098"/>
    </source>
</evidence>
<evidence type="ECO:0000256" key="11">
    <source>
        <dbReference type="ARBA" id="ARBA00023166"/>
    </source>
</evidence>
<dbReference type="InterPro" id="IPR005352">
    <property type="entry name" value="Erg28"/>
</dbReference>
<dbReference type="GO" id="GO:0030674">
    <property type="term" value="F:protein-macromolecule adaptor activity"/>
    <property type="evidence" value="ECO:0007669"/>
    <property type="project" value="TreeGrafter"/>
</dbReference>
<feature type="transmembrane region" description="Helical" evidence="13">
    <location>
        <begin position="136"/>
        <end position="158"/>
    </location>
</feature>
<evidence type="ECO:0000313" key="14">
    <source>
        <dbReference type="EMBL" id="JAT70955.1"/>
    </source>
</evidence>
<feature type="transmembrane region" description="Helical" evidence="13">
    <location>
        <begin position="79"/>
        <end position="99"/>
    </location>
</feature>
<proteinExistence type="inferred from homology"/>
<evidence type="ECO:0008006" key="15">
    <source>
        <dbReference type="Google" id="ProtNLM"/>
    </source>
</evidence>
<dbReference type="AlphaFoldDB" id="A0A1D1ZW31"/>
<evidence type="ECO:0000256" key="5">
    <source>
        <dbReference type="ARBA" id="ARBA00022824"/>
    </source>
</evidence>
<evidence type="ECO:0000256" key="12">
    <source>
        <dbReference type="ARBA" id="ARBA00023221"/>
    </source>
</evidence>
<evidence type="ECO:0000256" key="3">
    <source>
        <dbReference type="ARBA" id="ARBA00022516"/>
    </source>
</evidence>